<dbReference type="Pfam" id="PF00753">
    <property type="entry name" value="Lactamase_B"/>
    <property type="match status" value="1"/>
</dbReference>
<dbReference type="PANTHER" id="PTHR23131">
    <property type="entry name" value="ENDORIBONUCLEASE LACTB2"/>
    <property type="match status" value="1"/>
</dbReference>
<dbReference type="PANTHER" id="PTHR23131:SF4">
    <property type="entry name" value="METALLO-BETA-LACTAMASE SUPERFAMILY POTEIN"/>
    <property type="match status" value="1"/>
</dbReference>
<dbReference type="SMART" id="SM00849">
    <property type="entry name" value="Lactamase_B"/>
    <property type="match status" value="1"/>
</dbReference>
<dbReference type="EMBL" id="LK021338">
    <property type="protein sequence ID" value="CDQ44804.1"/>
    <property type="molecule type" value="Genomic_DNA"/>
</dbReference>
<dbReference type="InterPro" id="IPR001279">
    <property type="entry name" value="Metallo-B-lactamas"/>
</dbReference>
<dbReference type="AlphaFoldDB" id="A0AAV2WKK2"/>
<gene>
    <name evidence="2" type="ORF">BN1047_02684</name>
</gene>
<protein>
    <submittedName>
        <fullName evidence="2">Zn-dependent hydrolase</fullName>
    </submittedName>
</protein>
<dbReference type="InterPro" id="IPR050662">
    <property type="entry name" value="Sec-metab_biosynth-thioest"/>
</dbReference>
<keyword evidence="2" id="KW-0378">Hydrolase</keyword>
<accession>A0AAV2WKK2</accession>
<reference evidence="2" key="1">
    <citation type="submission" date="2014-05" db="EMBL/GenBank/DDBJ databases">
        <authorList>
            <person name="Urmite Genomes"/>
        </authorList>
    </citation>
    <scope>NUCLEOTIDE SEQUENCE</scope>
    <source>
        <strain evidence="2">DSM 44074</strain>
    </source>
</reference>
<dbReference type="Gene3D" id="1.10.10.10">
    <property type="entry name" value="Winged helix-like DNA-binding domain superfamily/Winged helix DNA-binding domain"/>
    <property type="match status" value="1"/>
</dbReference>
<name>A0AAV2WKK2_MYCNE</name>
<dbReference type="SUPFAM" id="SSF56281">
    <property type="entry name" value="Metallo-hydrolase/oxidoreductase"/>
    <property type="match status" value="1"/>
</dbReference>
<proteinExistence type="predicted"/>
<dbReference type="InterPro" id="IPR036866">
    <property type="entry name" value="RibonucZ/Hydroxyglut_hydro"/>
</dbReference>
<evidence type="ECO:0000313" key="3">
    <source>
        <dbReference type="Proteomes" id="UP000028864"/>
    </source>
</evidence>
<dbReference type="Gene3D" id="3.60.15.10">
    <property type="entry name" value="Ribonuclease Z/Hydroxyacylglutathione hydrolase-like"/>
    <property type="match status" value="1"/>
</dbReference>
<evidence type="ECO:0000313" key="2">
    <source>
        <dbReference type="EMBL" id="CDQ44804.1"/>
    </source>
</evidence>
<reference evidence="2" key="2">
    <citation type="submission" date="2015-09" db="EMBL/GenBank/DDBJ databases">
        <title>Draft genome sequence of Mycobacterium neoaurum DSM 44074.</title>
        <authorList>
            <person name="Croce O."/>
            <person name="Robert C."/>
            <person name="Raoult D."/>
            <person name="Drancourt M."/>
        </authorList>
    </citation>
    <scope>NUCLEOTIDE SEQUENCE</scope>
    <source>
        <strain evidence="2">DSM 44074</strain>
    </source>
</reference>
<dbReference type="Proteomes" id="UP000028864">
    <property type="component" value="Unassembled WGS sequence"/>
</dbReference>
<dbReference type="InterPro" id="IPR036388">
    <property type="entry name" value="WH-like_DNA-bd_sf"/>
</dbReference>
<sequence length="350" mass="38716">MSSMPMSDTAPSAVAPPAVGVPLHITPTVVCIALPLPLPDLQVVNSYVVLGGDGLTLVDPGWAYPPAEAALTEAMHQLGFAVTDVRRIVVTHQHWDHYSLGVRWRNRYGIELLLGSGERHSLHAFAQQPDSVHPAQVGMLARAGAPDLARQIAGLTWEPYELGVAFDAPDRWLHDGDVLARGDGTLVVRETPGHTRGHVVFEDAEQQLVFSGDHLLPRITPSIAFERDPEPLPLASYLDSLTLMLNLPDARMLPAHGHTAGRTWARAQELIDHHRRRLDQVSELVCAGYCTGLEVAEQMRWTRHERRLEELDIVHRMTAVLEVAAHLDLLAFRGELNVRDQDGVRYFSLP</sequence>
<organism evidence="2 3">
    <name type="scientific">Mycolicibacterium neoaurum</name>
    <name type="common">Mycobacterium neoaurum</name>
    <dbReference type="NCBI Taxonomy" id="1795"/>
    <lineage>
        <taxon>Bacteria</taxon>
        <taxon>Bacillati</taxon>
        <taxon>Actinomycetota</taxon>
        <taxon>Actinomycetes</taxon>
        <taxon>Mycobacteriales</taxon>
        <taxon>Mycobacteriaceae</taxon>
        <taxon>Mycolicibacterium</taxon>
    </lineage>
</organism>
<dbReference type="GO" id="GO:0016787">
    <property type="term" value="F:hydrolase activity"/>
    <property type="evidence" value="ECO:0007669"/>
    <property type="project" value="UniProtKB-KW"/>
</dbReference>
<evidence type="ECO:0000259" key="1">
    <source>
        <dbReference type="SMART" id="SM00849"/>
    </source>
</evidence>
<feature type="domain" description="Metallo-beta-lactamase" evidence="1">
    <location>
        <begin position="43"/>
        <end position="256"/>
    </location>
</feature>